<accession>A0A974HZQ5</accession>
<dbReference type="OMA" id="PISGCPN"/>
<feature type="domain" description="Lipoxygenase" evidence="4">
    <location>
        <begin position="123"/>
        <end position="191"/>
    </location>
</feature>
<dbReference type="SUPFAM" id="SSF48484">
    <property type="entry name" value="Lipoxigenase"/>
    <property type="match status" value="1"/>
</dbReference>
<keyword evidence="1" id="KW-0479">Metal-binding</keyword>
<evidence type="ECO:0000313" key="6">
    <source>
        <dbReference type="Proteomes" id="UP000694892"/>
    </source>
</evidence>
<dbReference type="AlphaFoldDB" id="A0A974HZQ5"/>
<dbReference type="Pfam" id="PF00305">
    <property type="entry name" value="Lipoxygenase"/>
    <property type="match status" value="2"/>
</dbReference>
<name>A0A974HZQ5_XENLA</name>
<evidence type="ECO:0000259" key="4">
    <source>
        <dbReference type="PROSITE" id="PS51393"/>
    </source>
</evidence>
<evidence type="ECO:0000256" key="2">
    <source>
        <dbReference type="ARBA" id="ARBA00022964"/>
    </source>
</evidence>
<proteinExistence type="predicted"/>
<keyword evidence="2" id="KW-0223">Dioxygenase</keyword>
<organism evidence="5 6">
    <name type="scientific">Xenopus laevis</name>
    <name type="common">African clawed frog</name>
    <dbReference type="NCBI Taxonomy" id="8355"/>
    <lineage>
        <taxon>Eukaryota</taxon>
        <taxon>Metazoa</taxon>
        <taxon>Chordata</taxon>
        <taxon>Craniata</taxon>
        <taxon>Vertebrata</taxon>
        <taxon>Euteleostomi</taxon>
        <taxon>Amphibia</taxon>
        <taxon>Batrachia</taxon>
        <taxon>Anura</taxon>
        <taxon>Pipoidea</taxon>
        <taxon>Pipidae</taxon>
        <taxon>Xenopodinae</taxon>
        <taxon>Xenopus</taxon>
        <taxon>Xenopus</taxon>
    </lineage>
</organism>
<dbReference type="GO" id="GO:0046872">
    <property type="term" value="F:metal ion binding"/>
    <property type="evidence" value="ECO:0007669"/>
    <property type="project" value="UniProtKB-KW"/>
</dbReference>
<evidence type="ECO:0000313" key="5">
    <source>
        <dbReference type="EMBL" id="OCT96334.1"/>
    </source>
</evidence>
<keyword evidence="3" id="KW-0560">Oxidoreductase</keyword>
<dbReference type="Gene3D" id="1.20.245.10">
    <property type="entry name" value="Lipoxygenase-1, Domain 5"/>
    <property type="match status" value="2"/>
</dbReference>
<sequence length="424" mass="47592">MHLIWEPSTQGPRDAHLSWHIGVHRQLCRTNTLHSGIGYIQGISQLGTGLGSLCAVVALGLILLHELSRDRTLPVHLDTYFSWEERGCFISCGIPPSSLGTKATLGPPSLQRTPSSFKCNSDQLNQTPGEENPIFLPTDSKWDWTLAKIWVRSSEFQVHEIVSHLLYTHLAAEIFNIATTRHLPMGHPVYKGALIVNLLHTHQFRACLPSIFIPNGESVVLDKLCIKIVDDKSSFASDIVHYYYPSDETVSRDPELQAWVAEIFQEGFLSNKNSGIPSSFATRVELTKYLTMVMFTCSTQHAAVNSGQFDFYAWMPNAPSTMRKPPPTAKGTTTYQSILETLPAINTTATAMVTVSLLSKEPLDQRPLGRYKNKSFVEDVPKKYIEQFKEKLSEISQQIKQRNKTKKLTYHYLDPEAVECSVSI</sequence>
<reference evidence="6" key="1">
    <citation type="journal article" date="2016" name="Nature">
        <title>Genome evolution in the allotetraploid frog Xenopus laevis.</title>
        <authorList>
            <person name="Session A.M."/>
            <person name="Uno Y."/>
            <person name="Kwon T."/>
            <person name="Chapman J.A."/>
            <person name="Toyoda A."/>
            <person name="Takahashi S."/>
            <person name="Fukui A."/>
            <person name="Hikosaka A."/>
            <person name="Suzuki A."/>
            <person name="Kondo M."/>
            <person name="van Heeringen S.J."/>
            <person name="Quigley I."/>
            <person name="Heinz S."/>
            <person name="Ogino H."/>
            <person name="Ochi H."/>
            <person name="Hellsten U."/>
            <person name="Lyons J.B."/>
            <person name="Simakov O."/>
            <person name="Putnam N."/>
            <person name="Stites J."/>
            <person name="Kuroki Y."/>
            <person name="Tanaka T."/>
            <person name="Michiue T."/>
            <person name="Watanabe M."/>
            <person name="Bogdanovic O."/>
            <person name="Lister R."/>
            <person name="Georgiou G."/>
            <person name="Paranjpe S.S."/>
            <person name="van Kruijsbergen I."/>
            <person name="Shu S."/>
            <person name="Carlson J."/>
            <person name="Kinoshita T."/>
            <person name="Ohta Y."/>
            <person name="Mawaribuchi S."/>
            <person name="Jenkins J."/>
            <person name="Grimwood J."/>
            <person name="Schmutz J."/>
            <person name="Mitros T."/>
            <person name="Mozaffari S.V."/>
            <person name="Suzuki Y."/>
            <person name="Haramoto Y."/>
            <person name="Yamamoto T.S."/>
            <person name="Takagi C."/>
            <person name="Heald R."/>
            <person name="Miller K."/>
            <person name="Haudenschild C."/>
            <person name="Kitzman J."/>
            <person name="Nakayama T."/>
            <person name="Izutsu Y."/>
            <person name="Robert J."/>
            <person name="Fortriede J."/>
            <person name="Burns K."/>
            <person name="Lotay V."/>
            <person name="Karimi K."/>
            <person name="Yasuoka Y."/>
            <person name="Dichmann D.S."/>
            <person name="Flajnik M.F."/>
            <person name="Houston D.W."/>
            <person name="Shendure J."/>
            <person name="DuPasquier L."/>
            <person name="Vize P.D."/>
            <person name="Zorn A.M."/>
            <person name="Ito M."/>
            <person name="Marcotte E.M."/>
            <person name="Wallingford J.B."/>
            <person name="Ito Y."/>
            <person name="Asashima M."/>
            <person name="Ueno N."/>
            <person name="Matsuda Y."/>
            <person name="Veenstra G.J."/>
            <person name="Fujiyama A."/>
            <person name="Harland R.M."/>
            <person name="Taira M."/>
            <person name="Rokhsar D.S."/>
        </authorList>
    </citation>
    <scope>NUCLEOTIDE SEQUENCE [LARGE SCALE GENOMIC DNA]</scope>
    <source>
        <strain evidence="6">J</strain>
    </source>
</reference>
<dbReference type="Proteomes" id="UP000694892">
    <property type="component" value="Chromosome 2L"/>
</dbReference>
<protein>
    <recommendedName>
        <fullName evidence="4">Lipoxygenase domain-containing protein</fullName>
    </recommendedName>
</protein>
<dbReference type="GO" id="GO:0034440">
    <property type="term" value="P:lipid oxidation"/>
    <property type="evidence" value="ECO:0007669"/>
    <property type="project" value="InterPro"/>
</dbReference>
<dbReference type="Gene3D" id="3.10.450.60">
    <property type="match status" value="1"/>
</dbReference>
<dbReference type="GO" id="GO:0016702">
    <property type="term" value="F:oxidoreductase activity, acting on single donors with incorporation of molecular oxygen, incorporation of two atoms of oxygen"/>
    <property type="evidence" value="ECO:0007669"/>
    <property type="project" value="InterPro"/>
</dbReference>
<dbReference type="InterPro" id="IPR000907">
    <property type="entry name" value="LipOase"/>
</dbReference>
<dbReference type="InterPro" id="IPR013819">
    <property type="entry name" value="LipOase_C"/>
</dbReference>
<dbReference type="PRINTS" id="PR00087">
    <property type="entry name" value="LIPOXYGENASE"/>
</dbReference>
<evidence type="ECO:0000256" key="3">
    <source>
        <dbReference type="ARBA" id="ARBA00023002"/>
    </source>
</evidence>
<feature type="domain" description="Lipoxygenase" evidence="4">
    <location>
        <begin position="233"/>
        <end position="424"/>
    </location>
</feature>
<dbReference type="EMBL" id="CM004468">
    <property type="protein sequence ID" value="OCT96334.1"/>
    <property type="molecule type" value="Genomic_DNA"/>
</dbReference>
<dbReference type="PANTHER" id="PTHR11771">
    <property type="entry name" value="LIPOXYGENASE"/>
    <property type="match status" value="1"/>
</dbReference>
<dbReference type="PROSITE" id="PS51393">
    <property type="entry name" value="LIPOXYGENASE_3"/>
    <property type="match status" value="2"/>
</dbReference>
<gene>
    <name evidence="5" type="ORF">XELAEV_18014011mg</name>
</gene>
<evidence type="ECO:0000256" key="1">
    <source>
        <dbReference type="ARBA" id="ARBA00022723"/>
    </source>
</evidence>
<dbReference type="InterPro" id="IPR036226">
    <property type="entry name" value="LipOase_C_sf"/>
</dbReference>